<accession>A0A8S2MKC5</accession>
<comment type="caution">
    <text evidence="2">The sequence shown here is derived from an EMBL/GenBank/DDBJ whole genome shotgun (WGS) entry which is preliminary data.</text>
</comment>
<dbReference type="InterPro" id="IPR000477">
    <property type="entry name" value="RT_dom"/>
</dbReference>
<name>A0A8S2MKC5_9BILA</name>
<dbReference type="EMBL" id="CAJOBI010003206">
    <property type="protein sequence ID" value="CAF3960024.1"/>
    <property type="molecule type" value="Genomic_DNA"/>
</dbReference>
<dbReference type="PANTHER" id="PTHR21301">
    <property type="entry name" value="REVERSE TRANSCRIPTASE"/>
    <property type="match status" value="1"/>
</dbReference>
<dbReference type="Proteomes" id="UP000676336">
    <property type="component" value="Unassembled WGS sequence"/>
</dbReference>
<evidence type="ECO:0000313" key="2">
    <source>
        <dbReference type="EMBL" id="CAF3960024.1"/>
    </source>
</evidence>
<sequence length="247" mass="29367">MRILLNLSIRDAPFRFQNKIYKQIDGVAMGNPLAPIIADLWMQKIEEKLNRYTTNKPMIWLRYVDDIFCVFTISKEKIFEFRTRINKWHKNLHFTLKLESDNSIAFLDVLVTQEQDKLTTSLYRKPTHAGLYMLWDSSQNRRYKLSLIKTLVIRIYRICSSKEIVTQELHLLRTTLTNNGYPPHIIKRGISEGEILIKTMSHTKKDAVWFFCKTHSEYRRRREAVQRREIALNQLLQQSTLTIYSIA</sequence>
<dbReference type="AlphaFoldDB" id="A0A8S2MKC5"/>
<feature type="domain" description="Reverse transcriptase" evidence="1">
    <location>
        <begin position="1"/>
        <end position="122"/>
    </location>
</feature>
<dbReference type="CDD" id="cd00304">
    <property type="entry name" value="RT_like"/>
    <property type="match status" value="1"/>
</dbReference>
<evidence type="ECO:0000259" key="1">
    <source>
        <dbReference type="PROSITE" id="PS50878"/>
    </source>
</evidence>
<evidence type="ECO:0000313" key="3">
    <source>
        <dbReference type="Proteomes" id="UP000676336"/>
    </source>
</evidence>
<dbReference type="PANTHER" id="PTHR21301:SF10">
    <property type="entry name" value="REVERSE TRANSCRIPTASE DOMAIN-CONTAINING PROTEIN"/>
    <property type="match status" value="1"/>
</dbReference>
<proteinExistence type="predicted"/>
<dbReference type="Pfam" id="PF26215">
    <property type="entry name" value="HTH_animal"/>
    <property type="match status" value="1"/>
</dbReference>
<reference evidence="2" key="1">
    <citation type="submission" date="2021-02" db="EMBL/GenBank/DDBJ databases">
        <authorList>
            <person name="Nowell W R."/>
        </authorList>
    </citation>
    <scope>NUCLEOTIDE SEQUENCE</scope>
</reference>
<dbReference type="PROSITE" id="PS50878">
    <property type="entry name" value="RT_POL"/>
    <property type="match status" value="1"/>
</dbReference>
<organism evidence="2 3">
    <name type="scientific">Rotaria magnacalcarata</name>
    <dbReference type="NCBI Taxonomy" id="392030"/>
    <lineage>
        <taxon>Eukaryota</taxon>
        <taxon>Metazoa</taxon>
        <taxon>Spiralia</taxon>
        <taxon>Gnathifera</taxon>
        <taxon>Rotifera</taxon>
        <taxon>Eurotatoria</taxon>
        <taxon>Bdelloidea</taxon>
        <taxon>Philodinida</taxon>
        <taxon>Philodinidae</taxon>
        <taxon>Rotaria</taxon>
    </lineage>
</organism>
<dbReference type="InterPro" id="IPR058912">
    <property type="entry name" value="HTH_animal"/>
</dbReference>
<gene>
    <name evidence="2" type="ORF">SMN809_LOCUS9739</name>
</gene>
<protein>
    <recommendedName>
        <fullName evidence="1">Reverse transcriptase domain-containing protein</fullName>
    </recommendedName>
</protein>